<name>A0ABQ5SKP4_9CHLO</name>
<organism evidence="2 3">
    <name type="scientific">Volvox africanus</name>
    <dbReference type="NCBI Taxonomy" id="51714"/>
    <lineage>
        <taxon>Eukaryota</taxon>
        <taxon>Viridiplantae</taxon>
        <taxon>Chlorophyta</taxon>
        <taxon>core chlorophytes</taxon>
        <taxon>Chlorophyceae</taxon>
        <taxon>CS clade</taxon>
        <taxon>Chlamydomonadales</taxon>
        <taxon>Volvocaceae</taxon>
        <taxon>Volvox</taxon>
    </lineage>
</organism>
<reference evidence="2 3" key="1">
    <citation type="journal article" date="2023" name="IScience">
        <title>Expanded male sex-determining region conserved during the evolution of homothallism in the green alga Volvox.</title>
        <authorList>
            <person name="Yamamoto K."/>
            <person name="Matsuzaki R."/>
            <person name="Mahakham W."/>
            <person name="Heman W."/>
            <person name="Sekimoto H."/>
            <person name="Kawachi M."/>
            <person name="Minakuchi Y."/>
            <person name="Toyoda A."/>
            <person name="Nozaki H."/>
        </authorList>
    </citation>
    <scope>NUCLEOTIDE SEQUENCE [LARGE SCALE GENOMIC DNA]</scope>
    <source>
        <strain evidence="2 3">NIES-4468</strain>
    </source>
</reference>
<dbReference type="Proteomes" id="UP001165090">
    <property type="component" value="Unassembled WGS sequence"/>
</dbReference>
<comment type="caution">
    <text evidence="2">The sequence shown here is derived from an EMBL/GenBank/DDBJ whole genome shotgun (WGS) entry which is preliminary data.</text>
</comment>
<accession>A0ABQ5SKP4</accession>
<dbReference type="PANTHER" id="PTHR12286:SF5">
    <property type="entry name" value="SACCHAROPINE DEHYDROGENASE-LIKE OXIDOREDUCTASE"/>
    <property type="match status" value="1"/>
</dbReference>
<dbReference type="EMBL" id="BSDZ01000094">
    <property type="protein sequence ID" value="GLI70364.1"/>
    <property type="molecule type" value="Genomic_DNA"/>
</dbReference>
<dbReference type="PANTHER" id="PTHR12286">
    <property type="entry name" value="SACCHAROPINE DEHYDROGENASE-LIKE OXIDOREDUCTASE"/>
    <property type="match status" value="1"/>
</dbReference>
<evidence type="ECO:0000313" key="3">
    <source>
        <dbReference type="Proteomes" id="UP001165090"/>
    </source>
</evidence>
<evidence type="ECO:0000256" key="1">
    <source>
        <dbReference type="SAM" id="Phobius"/>
    </source>
</evidence>
<protein>
    <recommendedName>
        <fullName evidence="4">Saccharopine dehydrogenase NADP binding domain-containing protein</fullName>
    </recommendedName>
</protein>
<evidence type="ECO:0008006" key="4">
    <source>
        <dbReference type="Google" id="ProtNLM"/>
    </source>
</evidence>
<sequence length="443" mass="46706">MALVAPRPYQVVVWGASGFTGRLVCEHIARDYHGKIRWAMAGRDPKKLEQVRSELSRINPSVQDVPILTADANDAPAVGSVVRQAEVVLATAGPFARHGDNVVAQAVEQGTHYADITGEVTWVRRSIQRHHAAAAFKGVKVLHCCGYDSVPSDLGTFMMVEYCKEKLGCGVSQAFMLVGSGRGGVSGGTLESACNIISQEASSELKRVASDQYYLASLHGLEGSDKPAGILPHYVAPIRTWAGPFVMEGVNAKVVQESNALFAAASYPYGKDFKYYEGLAASGLVGAGLVTAATVLIGVVIGVPPLRALARRFLPAPGQGPSETARKGGFWNHELVAVTEEETPRVVRGTCGDRRDPGYWSTSRMLLETGLALVLDAPRLAADPRLARGGVMSPAAACGPVLLERLRAAGFSFDVVGVEGEEGKKNVTKAAEGAATAAAVAAK</sequence>
<dbReference type="SUPFAM" id="SSF51735">
    <property type="entry name" value="NAD(P)-binding Rossmann-fold domains"/>
    <property type="match status" value="1"/>
</dbReference>
<dbReference type="InterPro" id="IPR051276">
    <property type="entry name" value="Saccharopine_DH-like_oxidrdct"/>
</dbReference>
<evidence type="ECO:0000313" key="2">
    <source>
        <dbReference type="EMBL" id="GLI70364.1"/>
    </source>
</evidence>
<feature type="transmembrane region" description="Helical" evidence="1">
    <location>
        <begin position="279"/>
        <end position="303"/>
    </location>
</feature>
<keyword evidence="1" id="KW-0472">Membrane</keyword>
<proteinExistence type="predicted"/>
<dbReference type="Gene3D" id="3.40.50.720">
    <property type="entry name" value="NAD(P)-binding Rossmann-like Domain"/>
    <property type="match status" value="1"/>
</dbReference>
<dbReference type="InterPro" id="IPR036291">
    <property type="entry name" value="NAD(P)-bd_dom_sf"/>
</dbReference>
<keyword evidence="1" id="KW-0812">Transmembrane</keyword>
<keyword evidence="3" id="KW-1185">Reference proteome</keyword>
<gene>
    <name evidence="2" type="ORF">VaNZ11_015143</name>
</gene>
<keyword evidence="1" id="KW-1133">Transmembrane helix</keyword>